<proteinExistence type="predicted"/>
<name>A0A4S4K6H0_9APHY</name>
<evidence type="ECO:0000256" key="1">
    <source>
        <dbReference type="SAM" id="MobiDB-lite"/>
    </source>
</evidence>
<protein>
    <submittedName>
        <fullName evidence="2">Uncharacterized protein</fullName>
    </submittedName>
</protein>
<keyword evidence="3" id="KW-1185">Reference proteome</keyword>
<comment type="caution">
    <text evidence="2">The sequence shown here is derived from an EMBL/GenBank/DDBJ whole genome shotgun (WGS) entry which is preliminary data.</text>
</comment>
<dbReference type="Proteomes" id="UP000309038">
    <property type="component" value="Unassembled WGS sequence"/>
</dbReference>
<accession>A0A4S4K6H0</accession>
<feature type="compositionally biased region" description="Basic and acidic residues" evidence="1">
    <location>
        <begin position="331"/>
        <end position="348"/>
    </location>
</feature>
<dbReference type="EMBL" id="SGPJ01000827">
    <property type="protein sequence ID" value="THG92990.1"/>
    <property type="molecule type" value="Genomic_DNA"/>
</dbReference>
<evidence type="ECO:0000313" key="2">
    <source>
        <dbReference type="EMBL" id="THG92990.1"/>
    </source>
</evidence>
<evidence type="ECO:0000313" key="3">
    <source>
        <dbReference type="Proteomes" id="UP000309038"/>
    </source>
</evidence>
<organism evidence="2 3">
    <name type="scientific">Hermanssonia centrifuga</name>
    <dbReference type="NCBI Taxonomy" id="98765"/>
    <lineage>
        <taxon>Eukaryota</taxon>
        <taxon>Fungi</taxon>
        <taxon>Dikarya</taxon>
        <taxon>Basidiomycota</taxon>
        <taxon>Agaricomycotina</taxon>
        <taxon>Agaricomycetes</taxon>
        <taxon>Polyporales</taxon>
        <taxon>Meruliaceae</taxon>
        <taxon>Hermanssonia</taxon>
    </lineage>
</organism>
<dbReference type="AlphaFoldDB" id="A0A4S4K6H0"/>
<feature type="region of interest" description="Disordered" evidence="1">
    <location>
        <begin position="303"/>
        <end position="367"/>
    </location>
</feature>
<reference evidence="2 3" key="1">
    <citation type="submission" date="2019-02" db="EMBL/GenBank/DDBJ databases">
        <title>Genome sequencing of the rare red list fungi Phlebia centrifuga.</title>
        <authorList>
            <person name="Buettner E."/>
            <person name="Kellner H."/>
        </authorList>
    </citation>
    <scope>NUCLEOTIDE SEQUENCE [LARGE SCALE GENOMIC DNA]</scope>
    <source>
        <strain evidence="2 3">DSM 108282</strain>
    </source>
</reference>
<gene>
    <name evidence="2" type="ORF">EW026_g8110</name>
</gene>
<sequence length="367" mass="39810">MSAAAVSTKSTKSAVVPEVPKDLVIKGKNLDNQMGSIIPIEGDTEGEMCSELATNMSPPGTGVIVRFFQSLDHGSRSLINKMSSALDSDKFDGGDAFEDAWYLALTNSRLKGDSLGGIRADGFDHALYADAKTFWPPALGSALKVRAASAAWEVTGDQEGDEWKVSEEALAEFGKEVGGTKCTAFRLYTKSGKPTKRWVVRVDDAMEAMLTDREVEGYSFKYTTRCAFCGRSPPWVDYHDHTQCPTLSTLNKVRENLGIKPIVAVEGVLQYTRDNKPLNVEGELKQLRATIDKLRGDLEKRLTALESDNKKNSKRKAEKPAESSSSSKKAKKEEKKEDKSKDKGKGKDNGGSGAPSSSKGKGKAAAK</sequence>